<dbReference type="InterPro" id="IPR052913">
    <property type="entry name" value="Glycopeptide_resist_protein"/>
</dbReference>
<dbReference type="PANTHER" id="PTHR35788:SF1">
    <property type="entry name" value="EXPORTED PROTEIN"/>
    <property type="match status" value="1"/>
</dbReference>
<reference evidence="4" key="1">
    <citation type="submission" date="2018-02" db="EMBL/GenBank/DDBJ databases">
        <authorList>
            <person name="Hausmann B."/>
        </authorList>
    </citation>
    <scope>NUCLEOTIDE SEQUENCE [LARGE SCALE GENOMIC DNA]</scope>
    <source>
        <strain evidence="4">Peat soil MAG SbF1</strain>
    </source>
</reference>
<organism evidence="3 4">
    <name type="scientific">Candidatus Desulfosporosinus infrequens</name>
    <dbReference type="NCBI Taxonomy" id="2043169"/>
    <lineage>
        <taxon>Bacteria</taxon>
        <taxon>Bacillati</taxon>
        <taxon>Bacillota</taxon>
        <taxon>Clostridia</taxon>
        <taxon>Eubacteriales</taxon>
        <taxon>Desulfitobacteriaceae</taxon>
        <taxon>Desulfosporosinus</taxon>
    </lineage>
</organism>
<dbReference type="OrthoDB" id="9797191at2"/>
<sequence length="384" mass="42736">MEEDTSPAEISRTLSLSKRNRVLLIISILIILFGVLTLSTVLYTRDRGQIAKGVVIEIPLGQLSIEEAQRKLEQLRNEIYQRPVRFISDEKNLFINMEELGFTYTYNKPLQQAYLIGREGSIFNKAISKFKASWGITFKPTYQWNDLVLAETLTKHLSTLNIPAEDAHFSINPDRSLQTIPEKLGKEVDMDALIKSIKNQSFTDSTIITIPFKTVKPNITKTVLENVKMNGLISEYTTSFDLNLKERTLNLTLAAKAIDGMVLKPGEVFSFNHTVGPRTVEAGYQDAIIIEGNTFVPGLGGGVCQDSSTLYNAVRLASPSLSVVERSPHSLPVTYVPPGQDATVAYPNLDFEFRNDSGGYLLIRSSVNSNTLNFSIYGKAKTQS</sequence>
<evidence type="ECO:0000256" key="1">
    <source>
        <dbReference type="SAM" id="Phobius"/>
    </source>
</evidence>
<dbReference type="EMBL" id="OMOF01000028">
    <property type="protein sequence ID" value="SPF33651.1"/>
    <property type="molecule type" value="Genomic_DNA"/>
</dbReference>
<dbReference type="InterPro" id="IPR022029">
    <property type="entry name" value="YoaR-like_PG-bd"/>
</dbReference>
<proteinExistence type="predicted"/>
<keyword evidence="1" id="KW-0472">Membrane</keyword>
<evidence type="ECO:0000259" key="2">
    <source>
        <dbReference type="Pfam" id="PF12229"/>
    </source>
</evidence>
<dbReference type="Pfam" id="PF04294">
    <property type="entry name" value="VanW"/>
    <property type="match status" value="1"/>
</dbReference>
<dbReference type="Proteomes" id="UP000238916">
    <property type="component" value="Unassembled WGS sequence"/>
</dbReference>
<evidence type="ECO:0000313" key="3">
    <source>
        <dbReference type="EMBL" id="SPF33651.1"/>
    </source>
</evidence>
<dbReference type="Pfam" id="PF12229">
    <property type="entry name" value="PG_binding_4"/>
    <property type="match status" value="1"/>
</dbReference>
<dbReference type="AlphaFoldDB" id="A0A2U3K1W0"/>
<feature type="domain" description="YoaR-like putative peptidoglycan binding" evidence="2">
    <location>
        <begin position="95"/>
        <end position="204"/>
    </location>
</feature>
<dbReference type="InterPro" id="IPR007391">
    <property type="entry name" value="Vancomycin_resist_VanW"/>
</dbReference>
<gene>
    <name evidence="3" type="ORF">SBF1_1230017</name>
</gene>
<name>A0A2U3K1W0_9FIRM</name>
<keyword evidence="1" id="KW-1133">Transmembrane helix</keyword>
<accession>A0A2U3K1W0</accession>
<keyword evidence="1" id="KW-0812">Transmembrane</keyword>
<protein>
    <submittedName>
        <fullName evidence="3">Putative vancomycin resistance protein</fullName>
    </submittedName>
</protein>
<dbReference type="PANTHER" id="PTHR35788">
    <property type="entry name" value="EXPORTED PROTEIN-RELATED"/>
    <property type="match status" value="1"/>
</dbReference>
<feature type="transmembrane region" description="Helical" evidence="1">
    <location>
        <begin position="22"/>
        <end position="43"/>
    </location>
</feature>
<evidence type="ECO:0000313" key="4">
    <source>
        <dbReference type="Proteomes" id="UP000238916"/>
    </source>
</evidence>